<dbReference type="InterPro" id="IPR040097">
    <property type="entry name" value="FAAL/FAAC"/>
</dbReference>
<dbReference type="Pfam" id="PF23024">
    <property type="entry name" value="AMP-dom_DIP2-like"/>
    <property type="match status" value="1"/>
</dbReference>
<evidence type="ECO:0000256" key="2">
    <source>
        <dbReference type="ARBA" id="ARBA00006432"/>
    </source>
</evidence>
<dbReference type="Pfam" id="PF00501">
    <property type="entry name" value="AMP-binding"/>
    <property type="match status" value="1"/>
</dbReference>
<dbReference type="SUPFAM" id="SSF56801">
    <property type="entry name" value="Acetyl-CoA synthetase-like"/>
    <property type="match status" value="1"/>
</dbReference>
<evidence type="ECO:0000256" key="8">
    <source>
        <dbReference type="SAM" id="MobiDB-lite"/>
    </source>
</evidence>
<dbReference type="Proteomes" id="UP001370348">
    <property type="component" value="Chromosome"/>
</dbReference>
<protein>
    <submittedName>
        <fullName evidence="10">Condensation domain-containing protein</fullName>
    </submittedName>
</protein>
<feature type="region of interest" description="Disordered" evidence="8">
    <location>
        <begin position="559"/>
        <end position="596"/>
    </location>
</feature>
<dbReference type="SMART" id="SM01294">
    <property type="entry name" value="PKS_PP_betabranch"/>
    <property type="match status" value="1"/>
</dbReference>
<dbReference type="InterPro" id="IPR006162">
    <property type="entry name" value="Ppantetheine_attach_site"/>
</dbReference>
<dbReference type="Gene3D" id="3.40.50.12780">
    <property type="entry name" value="N-terminal domain of ligase-like"/>
    <property type="match status" value="1"/>
</dbReference>
<dbReference type="InterPro" id="IPR009081">
    <property type="entry name" value="PP-bd_ACP"/>
</dbReference>
<evidence type="ECO:0000256" key="7">
    <source>
        <dbReference type="ARBA" id="ARBA00023098"/>
    </source>
</evidence>
<dbReference type="PROSITE" id="PS00455">
    <property type="entry name" value="AMP_BINDING"/>
    <property type="match status" value="1"/>
</dbReference>
<dbReference type="CDD" id="cd19531">
    <property type="entry name" value="LCL_NRPS-like"/>
    <property type="match status" value="1"/>
</dbReference>
<dbReference type="InterPro" id="IPR001242">
    <property type="entry name" value="Condensation_dom"/>
</dbReference>
<dbReference type="InterPro" id="IPR025110">
    <property type="entry name" value="AMP-bd_C"/>
</dbReference>
<dbReference type="InterPro" id="IPR020845">
    <property type="entry name" value="AMP-binding_CS"/>
</dbReference>
<evidence type="ECO:0000313" key="10">
    <source>
        <dbReference type="EMBL" id="WXB19388.1"/>
    </source>
</evidence>
<gene>
    <name evidence="10" type="ORF">LZC94_19425</name>
</gene>
<dbReference type="InterPro" id="IPR000873">
    <property type="entry name" value="AMP-dep_synth/lig_dom"/>
</dbReference>
<dbReference type="Gene3D" id="3.30.559.10">
    <property type="entry name" value="Chloramphenicol acetyltransferase-like domain"/>
    <property type="match status" value="1"/>
</dbReference>
<dbReference type="InterPro" id="IPR036736">
    <property type="entry name" value="ACP-like_sf"/>
</dbReference>
<dbReference type="RefSeq" id="WP_394829006.1">
    <property type="nucleotide sequence ID" value="NZ_CP089984.1"/>
</dbReference>
<organism evidence="10 11">
    <name type="scientific">Pendulispora albinea</name>
    <dbReference type="NCBI Taxonomy" id="2741071"/>
    <lineage>
        <taxon>Bacteria</taxon>
        <taxon>Pseudomonadati</taxon>
        <taxon>Myxococcota</taxon>
        <taxon>Myxococcia</taxon>
        <taxon>Myxococcales</taxon>
        <taxon>Sorangiineae</taxon>
        <taxon>Pendulisporaceae</taxon>
        <taxon>Pendulispora</taxon>
    </lineage>
</organism>
<dbReference type="PROSITE" id="PS50075">
    <property type="entry name" value="CARRIER"/>
    <property type="match status" value="1"/>
</dbReference>
<dbReference type="InterPro" id="IPR023213">
    <property type="entry name" value="CAT-like_dom_sf"/>
</dbReference>
<evidence type="ECO:0000256" key="1">
    <source>
        <dbReference type="ARBA" id="ARBA00001957"/>
    </source>
</evidence>
<keyword evidence="5" id="KW-0436">Ligase</keyword>
<dbReference type="PANTHER" id="PTHR22754:SF32">
    <property type="entry name" value="DISCO-INTERACTING PROTEIN 2"/>
    <property type="match status" value="1"/>
</dbReference>
<name>A0ABZ2MA46_9BACT</name>
<evidence type="ECO:0000259" key="9">
    <source>
        <dbReference type="PROSITE" id="PS50075"/>
    </source>
</evidence>
<keyword evidence="6" id="KW-0276">Fatty acid metabolism</keyword>
<evidence type="ECO:0000256" key="6">
    <source>
        <dbReference type="ARBA" id="ARBA00022832"/>
    </source>
</evidence>
<dbReference type="SUPFAM" id="SSF52777">
    <property type="entry name" value="CoA-dependent acyltransferases"/>
    <property type="match status" value="2"/>
</dbReference>
<dbReference type="Gene3D" id="1.10.1200.10">
    <property type="entry name" value="ACP-like"/>
    <property type="match status" value="1"/>
</dbReference>
<dbReference type="Pfam" id="PF00550">
    <property type="entry name" value="PP-binding"/>
    <property type="match status" value="1"/>
</dbReference>
<sequence>MTIPSTLTELLLTRASQQPHDGAYTFLTDGEEAEERLTYGELGRRARAIAGMLQRAGARGEPVLLLFAPGLDYVAAFLGCVCAGAIAVPAYPPDPSRLARTLPRLTALVADARARFALTTGLIRGLFEAMASAELLPVTWLTVEDAGEAEREAWRDPGAGPDDVAFLQYTSGSTGNPRGVILSHQNLLHNSTAIQRCFESNTESRGVIWLPPYHDMGLIGGVLQPLYGGFPVVLMSPLAFLTRPLRWLRAIARHRGTISGGPNFAYDLCVRKSTPEERAALDLRSWELAFNGAEPIHPETLERFAAAFEPSGFRREAFYPCYGLAEGTLIASGGRKGAGAVVREDGKSRLVGCGESIAGQELRVVDPERLVPVAGGEVGEIWLRGPSVARGYWRRDEETHASFGAVLPDDPRPYLRTGDLGFMADGELFVNGRIKDLVILRGRNLYPQDIERTAVACHPALRPGCAAAFSVAGDGEEQLVVVLEADPAKATDPAAILDRVRRQIAEQHEVQARAIVLLAPGAVPKTSSGKVQRRACRAQYLDGDFAALAESVLRPATASSAQGAPSGEAAVLRSGGTGAAPSGRTEVVPSGETGGAFSREMEVVPSGETGGALSREMEVVPSGETEVMPSREALLAVDGEARAAALLGPLRAWIAGVLGTAGDAIDVERPLTAYGLDSIMAVELAGRIHEQLGTPVPMALLLEDTGAARLAAHVAAALDGRAVDDVSAGAIDPNDVPLSLEQERLLFLEQLAGASAGYNIAVAVFLEGPLDRAALAQSLTTIVTRHAVLRVRYPRKNGRIVPILAPPGAPAALIFDDGAGASTGADASTRTGADASTRTDADAIEPEDAVLRRATEEARRPFDLERDPVLRARCYRAGPNKHLVTIVIHHVAADGWSMGILVRELSACYAAFASGRAPDLPPISVHYADFAAQQRRWLDSNALETALVYWKRQLAGAPALCELPADRARPPVRAFAGARHPFALGASDAASLQRLGATSGATLYMVLLAGFFALLHQRTGRDDLVVGTDVAGREHPEAQRLIGLFVNQLVLRANLAGDPTFRALVDRVRALSLEAYAHQRLPFGTLVEALRPPRDPSYNPLFQIMFVLENAPVPELALPDLRARTLELDDGGAPFDLSVLLTEHGGELRGVLRYDTALFDPATIAALGDDYAALLTAAGARPDLTLSELAGRVRAHSVRRREAAARAAQSSRLERFRNLRKV</sequence>
<keyword evidence="4" id="KW-0597">Phosphoprotein</keyword>
<keyword evidence="7" id="KW-0443">Lipid metabolism</keyword>
<proteinExistence type="inferred from homology"/>
<evidence type="ECO:0000256" key="5">
    <source>
        <dbReference type="ARBA" id="ARBA00022598"/>
    </source>
</evidence>
<comment type="cofactor">
    <cofactor evidence="1">
        <name>pantetheine 4'-phosphate</name>
        <dbReference type="ChEBI" id="CHEBI:47942"/>
    </cofactor>
</comment>
<dbReference type="CDD" id="cd05931">
    <property type="entry name" value="FAAL"/>
    <property type="match status" value="1"/>
</dbReference>
<dbReference type="InterPro" id="IPR020806">
    <property type="entry name" value="PKS_PP-bd"/>
</dbReference>
<evidence type="ECO:0000313" key="11">
    <source>
        <dbReference type="Proteomes" id="UP001370348"/>
    </source>
</evidence>
<keyword evidence="11" id="KW-1185">Reference proteome</keyword>
<comment type="similarity">
    <text evidence="2">Belongs to the ATP-dependent AMP-binding enzyme family.</text>
</comment>
<dbReference type="InterPro" id="IPR042099">
    <property type="entry name" value="ANL_N_sf"/>
</dbReference>
<dbReference type="SUPFAM" id="SSF47336">
    <property type="entry name" value="ACP-like"/>
    <property type="match status" value="1"/>
</dbReference>
<keyword evidence="3" id="KW-0596">Phosphopantetheine</keyword>
<dbReference type="EMBL" id="CP089984">
    <property type="protein sequence ID" value="WXB19388.1"/>
    <property type="molecule type" value="Genomic_DNA"/>
</dbReference>
<dbReference type="Pfam" id="PF00668">
    <property type="entry name" value="Condensation"/>
    <property type="match status" value="2"/>
</dbReference>
<dbReference type="Gene3D" id="3.30.559.30">
    <property type="entry name" value="Nonribosomal peptide synthetase, condensation domain"/>
    <property type="match status" value="1"/>
</dbReference>
<reference evidence="10 11" key="1">
    <citation type="submission" date="2021-12" db="EMBL/GenBank/DDBJ databases">
        <title>Discovery of the Pendulisporaceae a myxobacterial family with distinct sporulation behavior and unique specialized metabolism.</title>
        <authorList>
            <person name="Garcia R."/>
            <person name="Popoff A."/>
            <person name="Bader C.D."/>
            <person name="Loehr J."/>
            <person name="Walesch S."/>
            <person name="Walt C."/>
            <person name="Boldt J."/>
            <person name="Bunk B."/>
            <person name="Haeckl F.J.F.P.J."/>
            <person name="Gunesch A.P."/>
            <person name="Birkelbach J."/>
            <person name="Nuebel U."/>
            <person name="Pietschmann T."/>
            <person name="Bach T."/>
            <person name="Mueller R."/>
        </authorList>
    </citation>
    <scope>NUCLEOTIDE SEQUENCE [LARGE SCALE GENOMIC DNA]</scope>
    <source>
        <strain evidence="10 11">MSr11954</strain>
    </source>
</reference>
<feature type="domain" description="Carrier" evidence="9">
    <location>
        <begin position="641"/>
        <end position="718"/>
    </location>
</feature>
<dbReference type="PROSITE" id="PS00012">
    <property type="entry name" value="PHOSPHOPANTETHEINE"/>
    <property type="match status" value="1"/>
</dbReference>
<accession>A0ABZ2MA46</accession>
<dbReference type="Gene3D" id="3.30.300.30">
    <property type="match status" value="1"/>
</dbReference>
<evidence type="ECO:0000256" key="3">
    <source>
        <dbReference type="ARBA" id="ARBA00022450"/>
    </source>
</evidence>
<dbReference type="PANTHER" id="PTHR22754">
    <property type="entry name" value="DISCO-INTERACTING PROTEIN 2 DIP2 -RELATED"/>
    <property type="match status" value="1"/>
</dbReference>
<dbReference type="SMART" id="SM00823">
    <property type="entry name" value="PKS_PP"/>
    <property type="match status" value="1"/>
</dbReference>
<evidence type="ECO:0000256" key="4">
    <source>
        <dbReference type="ARBA" id="ARBA00022553"/>
    </source>
</evidence>
<dbReference type="InterPro" id="IPR045851">
    <property type="entry name" value="AMP-bd_C_sf"/>
</dbReference>